<protein>
    <submittedName>
        <fullName evidence="5">Pyridoxal-phosphate dependent enzyme</fullName>
    </submittedName>
</protein>
<dbReference type="InterPro" id="IPR000634">
    <property type="entry name" value="Ser/Thr_deHydtase_PyrdxlP-BS"/>
</dbReference>
<dbReference type="PROSITE" id="PS00165">
    <property type="entry name" value="DEHYDRATASE_SER_THR"/>
    <property type="match status" value="1"/>
</dbReference>
<feature type="domain" description="Tryptophan synthase beta chain-like PALP" evidence="4">
    <location>
        <begin position="60"/>
        <end position="226"/>
    </location>
</feature>
<dbReference type="InterPro" id="IPR036052">
    <property type="entry name" value="TrpB-like_PALP_sf"/>
</dbReference>
<gene>
    <name evidence="5" type="ORF">FV141_06500</name>
</gene>
<dbReference type="PANTHER" id="PTHR48078">
    <property type="entry name" value="THREONINE DEHYDRATASE, MITOCHONDRIAL-RELATED"/>
    <property type="match status" value="1"/>
</dbReference>
<dbReference type="Pfam" id="PF00291">
    <property type="entry name" value="PALP"/>
    <property type="match status" value="1"/>
</dbReference>
<evidence type="ECO:0000259" key="4">
    <source>
        <dbReference type="Pfam" id="PF00291"/>
    </source>
</evidence>
<accession>A0ABX5ZBR9</accession>
<evidence type="ECO:0000256" key="1">
    <source>
        <dbReference type="ARBA" id="ARBA00001933"/>
    </source>
</evidence>
<name>A0ABX5ZBR9_9MICO</name>
<dbReference type="Proteomes" id="UP000323565">
    <property type="component" value="Chromosome"/>
</dbReference>
<dbReference type="EMBL" id="CP043031">
    <property type="protein sequence ID" value="QEH93209.1"/>
    <property type="molecule type" value="Genomic_DNA"/>
</dbReference>
<reference evidence="5 6" key="1">
    <citation type="submission" date="2019-08" db="EMBL/GenBank/DDBJ databases">
        <title>Dermacoccus abyssi strain HZAU 226, whole genome Nanopore sequencing project.</title>
        <authorList>
            <person name="Guo A."/>
            <person name="Zhang X."/>
            <person name="Ruan Y."/>
            <person name="Liu W."/>
            <person name="Chen Q."/>
            <person name="Gu L."/>
        </authorList>
    </citation>
    <scope>NUCLEOTIDE SEQUENCE [LARGE SCALE GENOMIC DNA]</scope>
    <source>
        <strain evidence="5 6">HZAU 226</strain>
    </source>
</reference>
<keyword evidence="6" id="KW-1185">Reference proteome</keyword>
<evidence type="ECO:0000256" key="2">
    <source>
        <dbReference type="ARBA" id="ARBA00022898"/>
    </source>
</evidence>
<dbReference type="SUPFAM" id="SSF53686">
    <property type="entry name" value="Tryptophan synthase beta subunit-like PLP-dependent enzymes"/>
    <property type="match status" value="1"/>
</dbReference>
<comment type="cofactor">
    <cofactor evidence="1">
        <name>pyridoxal 5'-phosphate</name>
        <dbReference type="ChEBI" id="CHEBI:597326"/>
    </cofactor>
</comment>
<keyword evidence="2" id="KW-0663">Pyridoxal phosphate</keyword>
<evidence type="ECO:0000313" key="5">
    <source>
        <dbReference type="EMBL" id="QEH93209.1"/>
    </source>
</evidence>
<evidence type="ECO:0000256" key="3">
    <source>
        <dbReference type="ARBA" id="ARBA00023239"/>
    </source>
</evidence>
<dbReference type="InterPro" id="IPR001926">
    <property type="entry name" value="TrpB-like_PALP"/>
</dbReference>
<organism evidence="5 6">
    <name type="scientific">Dermacoccus abyssi</name>
    <dbReference type="NCBI Taxonomy" id="322596"/>
    <lineage>
        <taxon>Bacteria</taxon>
        <taxon>Bacillati</taxon>
        <taxon>Actinomycetota</taxon>
        <taxon>Actinomycetes</taxon>
        <taxon>Micrococcales</taxon>
        <taxon>Dermacoccaceae</taxon>
        <taxon>Dermacoccus</taxon>
    </lineage>
</organism>
<proteinExistence type="predicted"/>
<dbReference type="InterPro" id="IPR050147">
    <property type="entry name" value="Ser/Thr_Dehydratase"/>
</dbReference>
<dbReference type="PANTHER" id="PTHR48078:SF6">
    <property type="entry name" value="L-THREONINE DEHYDRATASE CATABOLIC TDCB"/>
    <property type="match status" value="1"/>
</dbReference>
<keyword evidence="3" id="KW-0456">Lyase</keyword>
<evidence type="ECO:0000313" key="6">
    <source>
        <dbReference type="Proteomes" id="UP000323565"/>
    </source>
</evidence>
<sequence length="260" mass="28377">MLRDRSGSTYQLAHSRWRGDHGSPLSYDDQPGITRDDVDAATRTIWRYRRALPVTFEREISLGEGMTPLVTSEVDGEMLKFKLEYCNPTGSFKDRGLSTMITALADAGQREALEDSSGNGGSSFAAYAAAAVIGSRVLVPEGTSPGKILQTRAHGAEIQIVPGTRDDCSAEALRQAEERAYASHNWHPMFIQGIKTQAYEIWDDLGPTAPDTIVLVAGSGSQVIGHDLAWHELERADAVDQVPRLVVGSTPPRRDRHPAH</sequence>
<dbReference type="Gene3D" id="3.40.50.1100">
    <property type="match status" value="2"/>
</dbReference>